<dbReference type="InterPro" id="IPR006091">
    <property type="entry name" value="Acyl-CoA_Oxase/DH_mid-dom"/>
</dbReference>
<dbReference type="EMBL" id="SEWF01000017">
    <property type="protein sequence ID" value="RYU95168.1"/>
    <property type="molecule type" value="Genomic_DNA"/>
</dbReference>
<dbReference type="PANTHER" id="PTHR42803:SF3">
    <property type="entry name" value="ACYL-COA DEHYDROGENASE-RELATED"/>
    <property type="match status" value="1"/>
</dbReference>
<accession>A0A4Q5LZ93</accession>
<evidence type="ECO:0000313" key="11">
    <source>
        <dbReference type="Proteomes" id="UP000293162"/>
    </source>
</evidence>
<feature type="domain" description="Acyl-CoA oxidase/dehydrogenase middle" evidence="7">
    <location>
        <begin position="159"/>
        <end position="265"/>
    </location>
</feature>
<dbReference type="InterPro" id="IPR013786">
    <property type="entry name" value="AcylCoA_DH/ox_N"/>
</dbReference>
<dbReference type="SUPFAM" id="SSF56645">
    <property type="entry name" value="Acyl-CoA dehydrogenase NM domain-like"/>
    <property type="match status" value="1"/>
</dbReference>
<feature type="domain" description="Acetyl-CoA dehydrogenase-like C-terminal" evidence="9">
    <location>
        <begin position="464"/>
        <end position="592"/>
    </location>
</feature>
<comment type="caution">
    <text evidence="10">The sequence shown here is derived from an EMBL/GenBank/DDBJ whole genome shotgun (WGS) entry which is preliminary data.</text>
</comment>
<evidence type="ECO:0000256" key="2">
    <source>
        <dbReference type="ARBA" id="ARBA00009347"/>
    </source>
</evidence>
<evidence type="ECO:0000259" key="7">
    <source>
        <dbReference type="Pfam" id="PF02770"/>
    </source>
</evidence>
<dbReference type="Pfam" id="PF12806">
    <property type="entry name" value="Acyl-CoA_dh_C"/>
    <property type="match status" value="1"/>
</dbReference>
<keyword evidence="11" id="KW-1185">Reference proteome</keyword>
<evidence type="ECO:0000313" key="10">
    <source>
        <dbReference type="EMBL" id="RYU95168.1"/>
    </source>
</evidence>
<dbReference type="InterPro" id="IPR036250">
    <property type="entry name" value="AcylCo_DH-like_C"/>
</dbReference>
<dbReference type="PANTHER" id="PTHR42803">
    <property type="entry name" value="ACYL-COA DEHYDROGENASE"/>
    <property type="match status" value="1"/>
</dbReference>
<evidence type="ECO:0000256" key="4">
    <source>
        <dbReference type="ARBA" id="ARBA00022827"/>
    </source>
</evidence>
<sequence length="596" mass="66139">MFFSKRDIQFNLYEVLDSEALTQYPYFQDHNRESFDMVLDAAQQIAEKMLYPLLTEMDRKEPQLIAGKIRVHPGMKPIVKQFGQDGWINAGFSYEEGGQQLPVTILNAAGFIFQTANYSASVFPFLTTGAANLIRSFGSQALIDTFTPKMYSGEWQGTMALTEPNAGSSLSDITTLAEPTDQDGVYKIKGQKIFISCGDHDVCDNVVHLMLAKIKGAPLGAKGISLFVVPQQRADADGKLMANDVVTAGVYHKMGYKGAPIAHLMMGSNDNCEGYLVGEPHKGLNYMFQMMNEARIGVGLNAVSIGTAAYHASLVYAKERPQGRKISEKDPAKPQTSIINHADVKRMLLFQKAVTEGAFALLMYCSKLADMAHVAEGEAKERAQLLLDLLTPIAKSYPSEMCCLSTSAAVQILGGAGYTTDFPVEQYYREARIHPIHEGTTGIHGLDLLGRKITMQQGKAAQVFFEEVSRTLAEAVTIDELKPLAEQLQKTLGKAQQVTGHLLGLAQKGEIEKYLSDATLYLELFGLVTIAWKWLKQAIIAQQNLYEAHDSDRDFYQGKIMTMRYFYEYELVKADSLIKRLLSADQVTIDMQSEWF</sequence>
<dbReference type="Pfam" id="PF02771">
    <property type="entry name" value="Acyl-CoA_dh_N"/>
    <property type="match status" value="1"/>
</dbReference>
<keyword evidence="4 5" id="KW-0274">FAD</keyword>
<keyword evidence="5" id="KW-0560">Oxidoreductase</keyword>
<dbReference type="AlphaFoldDB" id="A0A4Q5LZ93"/>
<dbReference type="SUPFAM" id="SSF47203">
    <property type="entry name" value="Acyl-CoA dehydrogenase C-terminal domain-like"/>
    <property type="match status" value="1"/>
</dbReference>
<gene>
    <name evidence="10" type="ORF">EWM59_13025</name>
</gene>
<dbReference type="Pfam" id="PF00441">
    <property type="entry name" value="Acyl-CoA_dh_1"/>
    <property type="match status" value="1"/>
</dbReference>
<dbReference type="InterPro" id="IPR052166">
    <property type="entry name" value="Diverse_Acyl-CoA_DH"/>
</dbReference>
<name>A0A4Q5LZ93_9BACT</name>
<evidence type="ECO:0000256" key="5">
    <source>
        <dbReference type="RuleBase" id="RU362125"/>
    </source>
</evidence>
<dbReference type="InterPro" id="IPR037069">
    <property type="entry name" value="AcylCoA_DH/ox_N_sf"/>
</dbReference>
<evidence type="ECO:0000259" key="9">
    <source>
        <dbReference type="Pfam" id="PF12806"/>
    </source>
</evidence>
<evidence type="ECO:0000259" key="6">
    <source>
        <dbReference type="Pfam" id="PF00441"/>
    </source>
</evidence>
<dbReference type="Proteomes" id="UP000293162">
    <property type="component" value="Unassembled WGS sequence"/>
</dbReference>
<dbReference type="InterPro" id="IPR009100">
    <property type="entry name" value="AcylCoA_DH/oxidase_NM_dom_sf"/>
</dbReference>
<dbReference type="Gene3D" id="1.10.540.10">
    <property type="entry name" value="Acyl-CoA dehydrogenase/oxidase, N-terminal domain"/>
    <property type="match status" value="1"/>
</dbReference>
<dbReference type="InterPro" id="IPR009075">
    <property type="entry name" value="AcylCo_DH/oxidase_C"/>
</dbReference>
<comment type="similarity">
    <text evidence="2 5">Belongs to the acyl-CoA dehydrogenase family.</text>
</comment>
<evidence type="ECO:0000256" key="1">
    <source>
        <dbReference type="ARBA" id="ARBA00001974"/>
    </source>
</evidence>
<dbReference type="Gene3D" id="2.40.110.10">
    <property type="entry name" value="Butyryl-CoA Dehydrogenase, subunit A, domain 2"/>
    <property type="match status" value="1"/>
</dbReference>
<protein>
    <submittedName>
        <fullName evidence="10">Acyl-CoA dehydrogenase</fullName>
    </submittedName>
</protein>
<dbReference type="Gene3D" id="1.20.140.10">
    <property type="entry name" value="Butyryl-CoA Dehydrogenase, subunit A, domain 3"/>
    <property type="match status" value="1"/>
</dbReference>
<feature type="domain" description="Acyl-CoA dehydrogenase/oxidase N-terminal" evidence="8">
    <location>
        <begin position="36"/>
        <end position="154"/>
    </location>
</feature>
<keyword evidence="3 5" id="KW-0285">Flavoprotein</keyword>
<dbReference type="RefSeq" id="WP_130021417.1">
    <property type="nucleotide sequence ID" value="NZ_SEWF01000017.1"/>
</dbReference>
<feature type="domain" description="Acyl-CoA dehydrogenase/oxidase C-terminal" evidence="6">
    <location>
        <begin position="282"/>
        <end position="446"/>
    </location>
</feature>
<dbReference type="GO" id="GO:0050660">
    <property type="term" value="F:flavin adenine dinucleotide binding"/>
    <property type="evidence" value="ECO:0007669"/>
    <property type="project" value="InterPro"/>
</dbReference>
<reference evidence="10 11" key="1">
    <citation type="submission" date="2019-02" db="EMBL/GenBank/DDBJ databases">
        <title>Bacterial novel species Emticicia sp. 17J42-9 isolated from soil.</title>
        <authorList>
            <person name="Jung H.-Y."/>
        </authorList>
    </citation>
    <scope>NUCLEOTIDE SEQUENCE [LARGE SCALE GENOMIC DNA]</scope>
    <source>
        <strain evidence="10 11">17J42-9</strain>
    </source>
</reference>
<organism evidence="10 11">
    <name type="scientific">Emticicia agri</name>
    <dbReference type="NCBI Taxonomy" id="2492393"/>
    <lineage>
        <taxon>Bacteria</taxon>
        <taxon>Pseudomonadati</taxon>
        <taxon>Bacteroidota</taxon>
        <taxon>Cytophagia</taxon>
        <taxon>Cytophagales</taxon>
        <taxon>Leadbetterellaceae</taxon>
        <taxon>Emticicia</taxon>
    </lineage>
</organism>
<dbReference type="InterPro" id="IPR025878">
    <property type="entry name" value="Acyl-CoA_dh-like_C_dom"/>
</dbReference>
<evidence type="ECO:0000256" key="3">
    <source>
        <dbReference type="ARBA" id="ARBA00022630"/>
    </source>
</evidence>
<dbReference type="OrthoDB" id="9764422at2"/>
<dbReference type="InterPro" id="IPR046373">
    <property type="entry name" value="Acyl-CoA_Oxase/DH_mid-dom_sf"/>
</dbReference>
<dbReference type="Pfam" id="PF02770">
    <property type="entry name" value="Acyl-CoA_dh_M"/>
    <property type="match status" value="1"/>
</dbReference>
<dbReference type="GO" id="GO:0016627">
    <property type="term" value="F:oxidoreductase activity, acting on the CH-CH group of donors"/>
    <property type="evidence" value="ECO:0007669"/>
    <property type="project" value="InterPro"/>
</dbReference>
<evidence type="ECO:0000259" key="8">
    <source>
        <dbReference type="Pfam" id="PF02771"/>
    </source>
</evidence>
<proteinExistence type="inferred from homology"/>
<comment type="cofactor">
    <cofactor evidence="1 5">
        <name>FAD</name>
        <dbReference type="ChEBI" id="CHEBI:57692"/>
    </cofactor>
</comment>